<dbReference type="EMBL" id="CAJGYO010000007">
    <property type="protein sequence ID" value="CAD6242554.1"/>
    <property type="molecule type" value="Genomic_DNA"/>
</dbReference>
<feature type="compositionally biased region" description="Polar residues" evidence="2">
    <location>
        <begin position="303"/>
        <end position="313"/>
    </location>
</feature>
<evidence type="ECO:0000313" key="5">
    <source>
        <dbReference type="Proteomes" id="UP000604825"/>
    </source>
</evidence>
<protein>
    <recommendedName>
        <fullName evidence="3">Replication protein A OB domain-containing protein</fullName>
    </recommendedName>
</protein>
<dbReference type="CDD" id="cd04481">
    <property type="entry name" value="RPA1_DBD_B_like"/>
    <property type="match status" value="1"/>
</dbReference>
<dbReference type="Proteomes" id="UP000604825">
    <property type="component" value="Unassembled WGS sequence"/>
</dbReference>
<evidence type="ECO:0000256" key="2">
    <source>
        <dbReference type="SAM" id="MobiDB-lite"/>
    </source>
</evidence>
<keyword evidence="1" id="KW-0238">DNA-binding</keyword>
<dbReference type="AlphaFoldDB" id="A0A811PKM1"/>
<reference evidence="4" key="1">
    <citation type="submission" date="2020-10" db="EMBL/GenBank/DDBJ databases">
        <authorList>
            <person name="Han B."/>
            <person name="Lu T."/>
            <person name="Zhao Q."/>
            <person name="Huang X."/>
            <person name="Zhao Y."/>
        </authorList>
    </citation>
    <scope>NUCLEOTIDE SEQUENCE</scope>
</reference>
<dbReference type="Pfam" id="PF16900">
    <property type="entry name" value="REPA_OB_2"/>
    <property type="match status" value="1"/>
</dbReference>
<evidence type="ECO:0000259" key="3">
    <source>
        <dbReference type="Pfam" id="PF16900"/>
    </source>
</evidence>
<feature type="domain" description="Replication protein A OB" evidence="3">
    <location>
        <begin position="43"/>
        <end position="121"/>
    </location>
</feature>
<gene>
    <name evidence="4" type="ORF">NCGR_LOCUS28011</name>
</gene>
<dbReference type="SUPFAM" id="SSF50249">
    <property type="entry name" value="Nucleic acid-binding proteins"/>
    <property type="match status" value="2"/>
</dbReference>
<keyword evidence="5" id="KW-1185">Reference proteome</keyword>
<evidence type="ECO:0000256" key="1">
    <source>
        <dbReference type="ARBA" id="ARBA00023125"/>
    </source>
</evidence>
<dbReference type="InterPro" id="IPR012340">
    <property type="entry name" value="NA-bd_OB-fold"/>
</dbReference>
<proteinExistence type="predicted"/>
<organism evidence="4 5">
    <name type="scientific">Miscanthus lutarioriparius</name>
    <dbReference type="NCBI Taxonomy" id="422564"/>
    <lineage>
        <taxon>Eukaryota</taxon>
        <taxon>Viridiplantae</taxon>
        <taxon>Streptophyta</taxon>
        <taxon>Embryophyta</taxon>
        <taxon>Tracheophyta</taxon>
        <taxon>Spermatophyta</taxon>
        <taxon>Magnoliopsida</taxon>
        <taxon>Liliopsida</taxon>
        <taxon>Poales</taxon>
        <taxon>Poaceae</taxon>
        <taxon>PACMAD clade</taxon>
        <taxon>Panicoideae</taxon>
        <taxon>Andropogonodae</taxon>
        <taxon>Andropogoneae</taxon>
        <taxon>Saccharinae</taxon>
        <taxon>Miscanthus</taxon>
    </lineage>
</organism>
<accession>A0A811PKM1</accession>
<dbReference type="PANTHER" id="PTHR47165:SF4">
    <property type="entry name" value="OS03G0429900 PROTEIN"/>
    <property type="match status" value="1"/>
</dbReference>
<comment type="caution">
    <text evidence="4">The sequence shown here is derived from an EMBL/GenBank/DDBJ whole genome shotgun (WGS) entry which is preliminary data.</text>
</comment>
<sequence>MYTIFFTPWTIIEEIPPELSASLPLYVFNFVDFGDLDDKARHGDGLIDVIGQLTVVHPMVHSSSLNGPSVRREVELRDLDDRVLSMTLWGEHATSFEDQFLIETIGNDEVVVIIFAGVQARLFLGSASCRSHAATKWYINIDIPEVNAFRASLQGRGSEVQLLPGGADAAAGGCDEENANRKTVSELLSLNPHEDNDVRFTCHASIREIDVTNGWWYKGCSVCKKGLKATLQGYKLNVVIEDATGRGKIFMFGGVAEQVAERLFNPPSVHESVPGNVTPGNKEASDGPSDAITESAIPGESTPPLNARTSTPQEIHPPMERRQSGAVHEGHGYAFCP</sequence>
<name>A0A811PKM1_9POAL</name>
<dbReference type="GO" id="GO:0003677">
    <property type="term" value="F:DNA binding"/>
    <property type="evidence" value="ECO:0007669"/>
    <property type="project" value="UniProtKB-KW"/>
</dbReference>
<dbReference type="Gene3D" id="2.40.50.140">
    <property type="entry name" value="Nucleic acid-binding proteins"/>
    <property type="match status" value="2"/>
</dbReference>
<dbReference type="PANTHER" id="PTHR47165">
    <property type="entry name" value="OS03G0429900 PROTEIN"/>
    <property type="match status" value="1"/>
</dbReference>
<feature type="compositionally biased region" description="Basic and acidic residues" evidence="2">
    <location>
        <begin position="317"/>
        <end position="331"/>
    </location>
</feature>
<dbReference type="OrthoDB" id="1931061at2759"/>
<evidence type="ECO:0000313" key="4">
    <source>
        <dbReference type="EMBL" id="CAD6242554.1"/>
    </source>
</evidence>
<feature type="region of interest" description="Disordered" evidence="2">
    <location>
        <begin position="267"/>
        <end position="337"/>
    </location>
</feature>
<dbReference type="InterPro" id="IPR031657">
    <property type="entry name" value="REPA_OB_2"/>
</dbReference>